<evidence type="ECO:0000313" key="11">
    <source>
        <dbReference type="EMBL" id="KAG9322336.1"/>
    </source>
</evidence>
<sequence>MSFHVPGEDLDFTIYGDSNTNQLQLSPTQLHHLQNQKMVVQEGPDLTGYQSGIFDSKQSKARSSVVFADQQLPTRRPHYRADVEPRSPRYESDPTSSHRRSSRKPSRHGSSPMRIDTTRAAKQYRPTGPISHVSSKAPSSSDQAQQEHEHERGHGLKQQWNEHEQLKQEQHHRSHTSSRPAPTHSSPAPNVVTDQDDDKDNRDNPADQQSSLLVPSASTVHDHSAAKSSEETVQSLVVEGVPLELAPTAATLRLPIARSATIISTSSSGRPQLTHRLSYLAHVQDIDAQDEDEDEDKEEDEDEETKAPCVQTSVSTAPPLPPPKQPCPSPLKEVALPTPYSSSRSQGTSSKHHSKSMSRQSPAVAPAPAIPNLYRRLLRVFKPPSESSDSDGAGHVAAGSSSTASPYARGPFGLPASPESSIQAPIRTKKPPTSRPPATVQAKPPAAPKVVSQAHKPPESSGFRARFLRKLMSSPNLNTVVSPAPPPAPLPSTAVTKLHDDHSRRESHRQHKDRRHDSDDEEEPSSLHSDFEHEHSCPVGKRNLENGHSVRPRAATLPKQAMPPTLQSKYGIPGRELGAGTQAQVMLLRVKSTKRARASYPSSTKPKDVPAIATQQQLRNKENPPTASSRAPQEGPARQVPGDHLLTPWSRSGTLMTTTEDDVTPEQREAYRKRLLRRVSTGGASIMSNVSGVSGTGGLIYAIKKFRPPKATETHRQYLKKVCAEFCISTSMDHENIIRTIDLVRDQPGQDFVEDNATGQEQAHGSSQGHHHQHHNHHPFHRHPHVHQKEKDNRWSDEDEGVVEDGHECNCQRDHRRVRAVKSAGQLRSSSRGEGGSSSSSSSSHHHRSAAQGSNGSIPHRKRSMDSTSTHGSMAGTPERLSSPPIRQDEHDQRYKHSIFRPHLHHPHLPQGRHSQDKSHHLHLHNHHVQQQQQQAEAQQAAAAKKRKQQREQELRQKEVQRLKQQKEREKQRSKQFRQDQFPEYCMVMEFAAGGDLFNLLTKSHPPISLNEKHCLWRQLVNGVQYMHSMGVAHRDLKPENILIDGSGRILKLTDFGIANVFKSVGDPSPLPCKGIIGSEPYIAPEEFYLDEYDPRAVDVWACGIIFYVMYYAAMPWARADRRKDARYARYISDITTHRHHETQRRLQFERRVLQTTSKGSKVTLGSPGSLTALADPFGRPHEANHHRQFPPHSPNECGASVESSQSGSPTSLQSHDGTESSHTSMESSPVTPIKAMPFEASQDPMTANSTSTTAGTGDTTCSGATTPVPATVYNTFPYNNHVGGHEFIDRIETPGCRRILYAILEPDVRKRVTIEQVVRDDWVARIRYCTDSVSKQEQQAVMVFGQGASVAKYMQGARHGTLHHHHAVPKAVRN</sequence>
<feature type="compositionally biased region" description="Polar residues" evidence="9">
    <location>
        <begin position="613"/>
        <end position="631"/>
    </location>
</feature>
<evidence type="ECO:0000256" key="8">
    <source>
        <dbReference type="ARBA" id="ARBA00048679"/>
    </source>
</evidence>
<feature type="compositionally biased region" description="Basic residues" evidence="9">
    <location>
        <begin position="505"/>
        <end position="514"/>
    </location>
</feature>
<reference evidence="11" key="1">
    <citation type="submission" date="2021-07" db="EMBL/GenBank/DDBJ databases">
        <title>Draft genome of Mortierella alpina, strain LL118, isolated from an aspen leaf litter sample.</title>
        <authorList>
            <person name="Yang S."/>
            <person name="Vinatzer B.A."/>
        </authorList>
    </citation>
    <scope>NUCLEOTIDE SEQUENCE</scope>
    <source>
        <strain evidence="11">LL118</strain>
    </source>
</reference>
<feature type="compositionally biased region" description="Basic and acidic residues" evidence="9">
    <location>
        <begin position="787"/>
        <end position="796"/>
    </location>
</feature>
<dbReference type="Proteomes" id="UP000717515">
    <property type="component" value="Unassembled WGS sequence"/>
</dbReference>
<evidence type="ECO:0000256" key="1">
    <source>
        <dbReference type="ARBA" id="ARBA00012513"/>
    </source>
</evidence>
<feature type="compositionally biased region" description="Polar residues" evidence="9">
    <location>
        <begin position="209"/>
        <end position="219"/>
    </location>
</feature>
<feature type="compositionally biased region" description="Basic and acidic residues" evidence="9">
    <location>
        <begin position="220"/>
        <end position="230"/>
    </location>
</feature>
<dbReference type="GO" id="GO:0005524">
    <property type="term" value="F:ATP binding"/>
    <property type="evidence" value="ECO:0007669"/>
    <property type="project" value="UniProtKB-KW"/>
</dbReference>
<feature type="region of interest" description="Disordered" evidence="9">
    <location>
        <begin position="283"/>
        <end position="575"/>
    </location>
</feature>
<comment type="caution">
    <text evidence="11">The sequence shown here is derived from an EMBL/GenBank/DDBJ whole genome shotgun (WGS) entry which is preliminary data.</text>
</comment>
<comment type="catalytic activity">
    <reaction evidence="8">
        <text>L-seryl-[protein] + ATP = O-phospho-L-seryl-[protein] + ADP + H(+)</text>
        <dbReference type="Rhea" id="RHEA:17989"/>
        <dbReference type="Rhea" id="RHEA-COMP:9863"/>
        <dbReference type="Rhea" id="RHEA-COMP:11604"/>
        <dbReference type="ChEBI" id="CHEBI:15378"/>
        <dbReference type="ChEBI" id="CHEBI:29999"/>
        <dbReference type="ChEBI" id="CHEBI:30616"/>
        <dbReference type="ChEBI" id="CHEBI:83421"/>
        <dbReference type="ChEBI" id="CHEBI:456216"/>
        <dbReference type="EC" id="2.7.11.1"/>
    </reaction>
</comment>
<keyword evidence="5" id="KW-0418">Kinase</keyword>
<feature type="compositionally biased region" description="Polar residues" evidence="9">
    <location>
        <begin position="1221"/>
        <end position="1231"/>
    </location>
</feature>
<evidence type="ECO:0000256" key="4">
    <source>
        <dbReference type="ARBA" id="ARBA00022741"/>
    </source>
</evidence>
<feature type="compositionally biased region" description="Basic and acidic residues" evidence="9">
    <location>
        <begin position="79"/>
        <end position="92"/>
    </location>
</feature>
<keyword evidence="4" id="KW-0547">Nucleotide-binding</keyword>
<keyword evidence="2" id="KW-0723">Serine/threonine-protein kinase</keyword>
<feature type="region of interest" description="Disordered" evidence="9">
    <location>
        <begin position="1243"/>
        <end position="1264"/>
    </location>
</feature>
<feature type="compositionally biased region" description="Basic residues" evidence="9">
    <location>
        <begin position="769"/>
        <end position="786"/>
    </location>
</feature>
<organism evidence="11 12">
    <name type="scientific">Mortierella alpina</name>
    <name type="common">Oleaginous fungus</name>
    <name type="synonym">Mortierella renispora</name>
    <dbReference type="NCBI Taxonomy" id="64518"/>
    <lineage>
        <taxon>Eukaryota</taxon>
        <taxon>Fungi</taxon>
        <taxon>Fungi incertae sedis</taxon>
        <taxon>Mucoromycota</taxon>
        <taxon>Mortierellomycotina</taxon>
        <taxon>Mortierellomycetes</taxon>
        <taxon>Mortierellales</taxon>
        <taxon>Mortierellaceae</taxon>
        <taxon>Mortierella</taxon>
    </lineage>
</organism>
<accession>A0A9P8A3Z5</accession>
<feature type="compositionally biased region" description="Polar residues" evidence="9">
    <location>
        <begin position="649"/>
        <end position="658"/>
    </location>
</feature>
<dbReference type="SMART" id="SM00220">
    <property type="entry name" value="S_TKc"/>
    <property type="match status" value="1"/>
</dbReference>
<feature type="compositionally biased region" description="Polar residues" evidence="9">
    <location>
        <begin position="132"/>
        <end position="144"/>
    </location>
</feature>
<dbReference type="InterPro" id="IPR000719">
    <property type="entry name" value="Prot_kinase_dom"/>
</dbReference>
<dbReference type="InterPro" id="IPR008271">
    <property type="entry name" value="Ser/Thr_kinase_AS"/>
</dbReference>
<dbReference type="PANTHER" id="PTHR24343">
    <property type="entry name" value="SERINE/THREONINE KINASE"/>
    <property type="match status" value="1"/>
</dbReference>
<dbReference type="InterPro" id="IPR011009">
    <property type="entry name" value="Kinase-like_dom_sf"/>
</dbReference>
<feature type="compositionally biased region" description="Low complexity" evidence="9">
    <location>
        <begin position="929"/>
        <end position="943"/>
    </location>
</feature>
<keyword evidence="6" id="KW-0067">ATP-binding</keyword>
<feature type="compositionally biased region" description="Polar residues" evidence="9">
    <location>
        <begin position="339"/>
        <end position="349"/>
    </location>
</feature>
<feature type="compositionally biased region" description="Low complexity" evidence="9">
    <location>
        <begin position="828"/>
        <end position="843"/>
    </location>
</feature>
<dbReference type="PROSITE" id="PS00108">
    <property type="entry name" value="PROTEIN_KINASE_ST"/>
    <property type="match status" value="1"/>
</dbReference>
<feature type="compositionally biased region" description="Basic residues" evidence="9">
    <location>
        <begin position="97"/>
        <end position="107"/>
    </location>
</feature>
<feature type="region of interest" description="Disordered" evidence="9">
    <location>
        <begin position="1158"/>
        <end position="1231"/>
    </location>
</feature>
<dbReference type="GO" id="GO:0004674">
    <property type="term" value="F:protein serine/threonine kinase activity"/>
    <property type="evidence" value="ECO:0007669"/>
    <property type="project" value="UniProtKB-KW"/>
</dbReference>
<feature type="compositionally biased region" description="Pro residues" evidence="9">
    <location>
        <begin position="318"/>
        <end position="329"/>
    </location>
</feature>
<dbReference type="GO" id="GO:0005829">
    <property type="term" value="C:cytosol"/>
    <property type="evidence" value="ECO:0007669"/>
    <property type="project" value="TreeGrafter"/>
</dbReference>
<feature type="region of interest" description="Disordered" evidence="9">
    <location>
        <begin position="758"/>
        <end position="799"/>
    </location>
</feature>
<feature type="region of interest" description="Disordered" evidence="9">
    <location>
        <begin position="820"/>
        <end position="890"/>
    </location>
</feature>
<dbReference type="PANTHER" id="PTHR24343:SF558">
    <property type="entry name" value="PROTEIN KINASE DOMAIN-CONTAINING PROTEIN"/>
    <property type="match status" value="1"/>
</dbReference>
<feature type="region of interest" description="Disordered" evidence="9">
    <location>
        <begin position="903"/>
        <end position="978"/>
    </location>
</feature>
<evidence type="ECO:0000256" key="3">
    <source>
        <dbReference type="ARBA" id="ARBA00022679"/>
    </source>
</evidence>
<proteinExistence type="predicted"/>
<evidence type="ECO:0000313" key="12">
    <source>
        <dbReference type="Proteomes" id="UP000717515"/>
    </source>
</evidence>
<evidence type="ECO:0000256" key="2">
    <source>
        <dbReference type="ARBA" id="ARBA00022527"/>
    </source>
</evidence>
<feature type="compositionally biased region" description="Acidic residues" evidence="9">
    <location>
        <begin position="287"/>
        <end position="304"/>
    </location>
</feature>
<feature type="compositionally biased region" description="Low complexity" evidence="9">
    <location>
        <begin position="1247"/>
        <end position="1264"/>
    </location>
</feature>
<evidence type="ECO:0000259" key="10">
    <source>
        <dbReference type="PROSITE" id="PS50011"/>
    </source>
</evidence>
<feature type="compositionally biased region" description="Low complexity" evidence="9">
    <location>
        <begin position="1204"/>
        <end position="1215"/>
    </location>
</feature>
<feature type="compositionally biased region" description="Polar residues" evidence="9">
    <location>
        <begin position="177"/>
        <end position="188"/>
    </location>
</feature>
<gene>
    <name evidence="11" type="ORF">KVV02_001557</name>
</gene>
<dbReference type="Pfam" id="PF00069">
    <property type="entry name" value="Pkinase"/>
    <property type="match status" value="1"/>
</dbReference>
<feature type="compositionally biased region" description="Basic and acidic residues" evidence="9">
    <location>
        <begin position="950"/>
        <end position="973"/>
    </location>
</feature>
<evidence type="ECO:0000256" key="6">
    <source>
        <dbReference type="ARBA" id="ARBA00022840"/>
    </source>
</evidence>
<dbReference type="PROSITE" id="PS50011">
    <property type="entry name" value="PROTEIN_KINASE_DOM"/>
    <property type="match status" value="1"/>
</dbReference>
<evidence type="ECO:0000256" key="9">
    <source>
        <dbReference type="SAM" id="MobiDB-lite"/>
    </source>
</evidence>
<feature type="region of interest" description="Disordered" evidence="9">
    <location>
        <begin position="595"/>
        <end position="667"/>
    </location>
</feature>
<evidence type="ECO:0000256" key="7">
    <source>
        <dbReference type="ARBA" id="ARBA00047899"/>
    </source>
</evidence>
<feature type="compositionally biased region" description="Basic and acidic residues" evidence="9">
    <location>
        <begin position="145"/>
        <end position="171"/>
    </location>
</feature>
<feature type="domain" description="Protein kinase" evidence="10">
    <location>
        <begin position="844"/>
        <end position="1324"/>
    </location>
</feature>
<dbReference type="Gene3D" id="1.10.510.10">
    <property type="entry name" value="Transferase(Phosphotransferase) domain 1"/>
    <property type="match status" value="1"/>
</dbReference>
<comment type="catalytic activity">
    <reaction evidence="7">
        <text>L-threonyl-[protein] + ATP = O-phospho-L-threonyl-[protein] + ADP + H(+)</text>
        <dbReference type="Rhea" id="RHEA:46608"/>
        <dbReference type="Rhea" id="RHEA-COMP:11060"/>
        <dbReference type="Rhea" id="RHEA-COMP:11605"/>
        <dbReference type="ChEBI" id="CHEBI:15378"/>
        <dbReference type="ChEBI" id="CHEBI:30013"/>
        <dbReference type="ChEBI" id="CHEBI:30616"/>
        <dbReference type="ChEBI" id="CHEBI:61977"/>
        <dbReference type="ChEBI" id="CHEBI:456216"/>
        <dbReference type="EC" id="2.7.11.1"/>
    </reaction>
</comment>
<dbReference type="EMBL" id="JAIFTL010000153">
    <property type="protein sequence ID" value="KAG9322336.1"/>
    <property type="molecule type" value="Genomic_DNA"/>
</dbReference>
<dbReference type="SUPFAM" id="SSF56112">
    <property type="entry name" value="Protein kinase-like (PK-like)"/>
    <property type="match status" value="1"/>
</dbReference>
<feature type="region of interest" description="Disordered" evidence="9">
    <location>
        <begin position="57"/>
        <end position="231"/>
    </location>
</feature>
<dbReference type="EC" id="2.7.11.1" evidence="1"/>
<keyword evidence="3" id="KW-0808">Transferase</keyword>
<name>A0A9P8A3Z5_MORAP</name>
<protein>
    <recommendedName>
        <fullName evidence="1">non-specific serine/threonine protein kinase</fullName>
        <ecNumber evidence="1">2.7.11.1</ecNumber>
    </recommendedName>
</protein>
<evidence type="ECO:0000256" key="5">
    <source>
        <dbReference type="ARBA" id="ARBA00022777"/>
    </source>
</evidence>